<feature type="chain" id="PRO_5019129741" description="Hydrophobin" evidence="1">
    <location>
        <begin position="24"/>
        <end position="147"/>
    </location>
</feature>
<dbReference type="Proteomes" id="UP000275385">
    <property type="component" value="Unassembled WGS sequence"/>
</dbReference>
<reference evidence="2 3" key="1">
    <citation type="submission" date="2018-08" db="EMBL/GenBank/DDBJ databases">
        <title>Draft genome of the lignicolous fungus Coniochaeta pulveracea.</title>
        <authorList>
            <person name="Borstlap C.J."/>
            <person name="De Witt R.N."/>
            <person name="Botha A."/>
            <person name="Volschenk H."/>
        </authorList>
    </citation>
    <scope>NUCLEOTIDE SEQUENCE [LARGE SCALE GENOMIC DNA]</scope>
    <source>
        <strain evidence="2 3">CAB683</strain>
    </source>
</reference>
<proteinExistence type="predicted"/>
<accession>A0A420Y3U1</accession>
<evidence type="ECO:0000313" key="2">
    <source>
        <dbReference type="EMBL" id="RKU42551.1"/>
    </source>
</evidence>
<keyword evidence="3" id="KW-1185">Reference proteome</keyword>
<dbReference type="AlphaFoldDB" id="A0A420Y3U1"/>
<name>A0A420Y3U1_9PEZI</name>
<evidence type="ECO:0000256" key="1">
    <source>
        <dbReference type="SAM" id="SignalP"/>
    </source>
</evidence>
<feature type="signal peptide" evidence="1">
    <location>
        <begin position="1"/>
        <end position="23"/>
    </location>
</feature>
<gene>
    <name evidence="2" type="ORF">DL546_005952</name>
</gene>
<sequence length="147" mass="15694">MPAFAHLLSFLLFLSPFISLTSGTATRDTGLSLRNPTPEPGLLPEIPIIDALLALGASPPPKVLRTPEKSPECAPVNQGELMCCRATVAGDLQLVVWLAMVYGYDLNPNDINGLNCDGELDTCPGVKICCQVTALTPLLALWCQSPY</sequence>
<comment type="caution">
    <text evidence="2">The sequence shown here is derived from an EMBL/GenBank/DDBJ whole genome shotgun (WGS) entry which is preliminary data.</text>
</comment>
<organism evidence="2 3">
    <name type="scientific">Coniochaeta pulveracea</name>
    <dbReference type="NCBI Taxonomy" id="177199"/>
    <lineage>
        <taxon>Eukaryota</taxon>
        <taxon>Fungi</taxon>
        <taxon>Dikarya</taxon>
        <taxon>Ascomycota</taxon>
        <taxon>Pezizomycotina</taxon>
        <taxon>Sordariomycetes</taxon>
        <taxon>Sordariomycetidae</taxon>
        <taxon>Coniochaetales</taxon>
        <taxon>Coniochaetaceae</taxon>
        <taxon>Coniochaeta</taxon>
    </lineage>
</organism>
<evidence type="ECO:0000313" key="3">
    <source>
        <dbReference type="Proteomes" id="UP000275385"/>
    </source>
</evidence>
<dbReference type="EMBL" id="QVQW01000055">
    <property type="protein sequence ID" value="RKU42551.1"/>
    <property type="molecule type" value="Genomic_DNA"/>
</dbReference>
<protein>
    <recommendedName>
        <fullName evidence="4">Hydrophobin</fullName>
    </recommendedName>
</protein>
<evidence type="ECO:0008006" key="4">
    <source>
        <dbReference type="Google" id="ProtNLM"/>
    </source>
</evidence>
<dbReference type="OrthoDB" id="5189319at2759"/>
<keyword evidence="1" id="KW-0732">Signal</keyword>